<organism evidence="2 3">
    <name type="scientific">Nocardioides ganghwensis</name>
    <dbReference type="NCBI Taxonomy" id="252230"/>
    <lineage>
        <taxon>Bacteria</taxon>
        <taxon>Bacillati</taxon>
        <taxon>Actinomycetota</taxon>
        <taxon>Actinomycetes</taxon>
        <taxon>Propionibacteriales</taxon>
        <taxon>Nocardioidaceae</taxon>
        <taxon>Nocardioides</taxon>
    </lineage>
</organism>
<dbReference type="Pfam" id="PF04073">
    <property type="entry name" value="tRNA_edit"/>
    <property type="match status" value="1"/>
</dbReference>
<dbReference type="AlphaFoldDB" id="A0A4Q2S9X1"/>
<dbReference type="InterPro" id="IPR036754">
    <property type="entry name" value="YbaK/aa-tRNA-synt-asso_dom_sf"/>
</dbReference>
<comment type="caution">
    <text evidence="2">The sequence shown here is derived from an EMBL/GenBank/DDBJ whole genome shotgun (WGS) entry which is preliminary data.</text>
</comment>
<dbReference type="CDD" id="cd04939">
    <property type="entry name" value="PA2301"/>
    <property type="match status" value="1"/>
</dbReference>
<dbReference type="EMBL" id="SDWU01000013">
    <property type="protein sequence ID" value="RYC00916.1"/>
    <property type="molecule type" value="Genomic_DNA"/>
</dbReference>
<dbReference type="Proteomes" id="UP000293291">
    <property type="component" value="Unassembled WGS sequence"/>
</dbReference>
<dbReference type="SUPFAM" id="SSF55826">
    <property type="entry name" value="YbaK/ProRS associated domain"/>
    <property type="match status" value="1"/>
</dbReference>
<feature type="domain" description="YbaK/aminoacyl-tRNA synthetase-associated" evidence="1">
    <location>
        <begin position="51"/>
        <end position="172"/>
    </location>
</feature>
<evidence type="ECO:0000259" key="1">
    <source>
        <dbReference type="Pfam" id="PF04073"/>
    </source>
</evidence>
<accession>A0A4Q2S9X1</accession>
<evidence type="ECO:0000313" key="2">
    <source>
        <dbReference type="EMBL" id="RYC00916.1"/>
    </source>
</evidence>
<dbReference type="OrthoDB" id="9796920at2"/>
<proteinExistence type="predicted"/>
<protein>
    <recommendedName>
        <fullName evidence="1">YbaK/aminoacyl-tRNA synthetase-associated domain-containing protein</fullName>
    </recommendedName>
</protein>
<reference evidence="2 3" key="1">
    <citation type="submission" date="2019-01" db="EMBL/GenBank/DDBJ databases">
        <title>Novel species of Nocardioides.</title>
        <authorList>
            <person name="Liu Q."/>
            <person name="Xin Y.-H."/>
        </authorList>
    </citation>
    <scope>NUCLEOTIDE SEQUENCE [LARGE SCALE GENOMIC DNA]</scope>
    <source>
        <strain evidence="2 3">CGMCC 4.6875</strain>
    </source>
</reference>
<dbReference type="InterPro" id="IPR007214">
    <property type="entry name" value="YbaK/aa-tRNA-synth-assoc-dom"/>
</dbReference>
<name>A0A4Q2S9X1_9ACTN</name>
<dbReference type="GO" id="GO:0002161">
    <property type="term" value="F:aminoacyl-tRNA deacylase activity"/>
    <property type="evidence" value="ECO:0007669"/>
    <property type="project" value="InterPro"/>
</dbReference>
<dbReference type="Gene3D" id="3.90.960.10">
    <property type="entry name" value="YbaK/aminoacyl-tRNA synthetase-associated domain"/>
    <property type="match status" value="1"/>
</dbReference>
<keyword evidence="3" id="KW-1185">Reference proteome</keyword>
<sequence length="186" mass="19132">MPHDDRVTLPSFPTLESLPAAEHASLVAAPVAAALAGWPGAAQVAVVDIDPELADTAAMSEAYGIPMTASGNCVVVAGSRAGDERVAACVVRADTRADVNTLVRKMLDVRKASFLPVDRAVEETGMEYGGITPLGLPGGWRVLVHEALLDEPVVVLGSGVRRSKLLVPGPLLADLPGAEVVAGLGR</sequence>
<gene>
    <name evidence="2" type="ORF">EUA07_12990</name>
</gene>
<evidence type="ECO:0000313" key="3">
    <source>
        <dbReference type="Proteomes" id="UP000293291"/>
    </source>
</evidence>